<dbReference type="GO" id="GO:0008360">
    <property type="term" value="P:regulation of cell shape"/>
    <property type="evidence" value="ECO:0007669"/>
    <property type="project" value="UniProtKB-KW"/>
</dbReference>
<dbReference type="InterPro" id="IPR016185">
    <property type="entry name" value="PreATP-grasp_dom_sf"/>
</dbReference>
<dbReference type="NCBIfam" id="TIGR01205">
    <property type="entry name" value="D_ala_D_alaTIGR"/>
    <property type="match status" value="1"/>
</dbReference>
<comment type="catalytic activity">
    <reaction evidence="12 13">
        <text>2 D-alanine + ATP = D-alanyl-D-alanine + ADP + phosphate + H(+)</text>
        <dbReference type="Rhea" id="RHEA:11224"/>
        <dbReference type="ChEBI" id="CHEBI:15378"/>
        <dbReference type="ChEBI" id="CHEBI:30616"/>
        <dbReference type="ChEBI" id="CHEBI:43474"/>
        <dbReference type="ChEBI" id="CHEBI:57416"/>
        <dbReference type="ChEBI" id="CHEBI:57822"/>
        <dbReference type="ChEBI" id="CHEBI:456216"/>
        <dbReference type="EC" id="6.3.2.4"/>
    </reaction>
</comment>
<organism evidence="18 19">
    <name type="scientific">Flavihumibacter petaseus NBRC 106054</name>
    <dbReference type="NCBI Taxonomy" id="1220578"/>
    <lineage>
        <taxon>Bacteria</taxon>
        <taxon>Pseudomonadati</taxon>
        <taxon>Bacteroidota</taxon>
        <taxon>Chitinophagia</taxon>
        <taxon>Chitinophagales</taxon>
        <taxon>Chitinophagaceae</taxon>
        <taxon>Flavihumibacter</taxon>
    </lineage>
</organism>
<feature type="binding site" evidence="15">
    <location>
        <position position="277"/>
    </location>
    <ligand>
        <name>Mg(2+)</name>
        <dbReference type="ChEBI" id="CHEBI:18420"/>
        <label>1</label>
    </ligand>
</feature>
<evidence type="ECO:0000256" key="3">
    <source>
        <dbReference type="ARBA" id="ARBA00010871"/>
    </source>
</evidence>
<evidence type="ECO:0000256" key="11">
    <source>
        <dbReference type="ARBA" id="ARBA00023316"/>
    </source>
</evidence>
<dbReference type="Pfam" id="PF07478">
    <property type="entry name" value="Dala_Dala_lig_C"/>
    <property type="match status" value="1"/>
</dbReference>
<dbReference type="OrthoDB" id="9813261at2"/>
<dbReference type="InterPro" id="IPR011761">
    <property type="entry name" value="ATP-grasp"/>
</dbReference>
<sequence>MQQKKVIAFVTGGYSGEAEISYKSAITIGKNLDREKFDVYKIDIRKDGWFYLPETGDPVAVNQNGFIIELPDKTIRFDAVLIGIHGTPGEDGKLQGYFDLQGLPYTSCDAATSALTFNKRYTVAVAAFAGINVARSLHLFRERPLEPAAILDQLKLPVFVKPNNGGSSIGMSKVSRPEDLEAAIQKAFGEDNQVLIEEFITGREFTIGVFQSKGEIITLPFTEIIAKNEFFDFEAKYAGKSEEITPAQVDIVVAEKVREAARKVYRVFNCRGIIRIDFIYNEAAGAPYMLEINTVPGQSEASIVPQQVRAMGWTLKDFYSALIEDALEHK</sequence>
<comment type="similarity">
    <text evidence="3 13">Belongs to the D-alanine--D-alanine ligase family.</text>
</comment>
<keyword evidence="7 16" id="KW-0547">Nucleotide-binding</keyword>
<comment type="caution">
    <text evidence="18">The sequence shown here is derived from an EMBL/GenBank/DDBJ whole genome shotgun (WGS) entry which is preliminary data.</text>
</comment>
<evidence type="ECO:0000256" key="2">
    <source>
        <dbReference type="ARBA" id="ARBA00004496"/>
    </source>
</evidence>
<dbReference type="HAMAP" id="MF_00047">
    <property type="entry name" value="Dala_Dala_lig"/>
    <property type="match status" value="1"/>
</dbReference>
<comment type="subcellular location">
    <subcellularLocation>
        <location evidence="2 13">Cytoplasm</location>
    </subcellularLocation>
</comment>
<dbReference type="SUPFAM" id="SSF56059">
    <property type="entry name" value="Glutathione synthetase ATP-binding domain-like"/>
    <property type="match status" value="1"/>
</dbReference>
<reference evidence="18 19" key="1">
    <citation type="submission" date="2015-04" db="EMBL/GenBank/DDBJ databases">
        <title>Whole genome shotgun sequence of Flavihumibacter petaseus NBRC 106054.</title>
        <authorList>
            <person name="Miyazawa S."/>
            <person name="Hosoyama A."/>
            <person name="Hashimoto M."/>
            <person name="Noguchi M."/>
            <person name="Tsuchikane K."/>
            <person name="Ohji S."/>
            <person name="Yamazoe A."/>
            <person name="Ichikawa N."/>
            <person name="Kimura A."/>
            <person name="Fujita N."/>
        </authorList>
    </citation>
    <scope>NUCLEOTIDE SEQUENCE [LARGE SCALE GENOMIC DNA]</scope>
    <source>
        <strain evidence="18 19">NBRC 106054</strain>
    </source>
</reference>
<evidence type="ECO:0000256" key="8">
    <source>
        <dbReference type="ARBA" id="ARBA00022840"/>
    </source>
</evidence>
<dbReference type="PROSITE" id="PS00843">
    <property type="entry name" value="DALA_DALA_LIGASE_1"/>
    <property type="match status" value="1"/>
</dbReference>
<feature type="binding site" evidence="15">
    <location>
        <position position="293"/>
    </location>
    <ligand>
        <name>Mg(2+)</name>
        <dbReference type="ChEBI" id="CHEBI:18420"/>
        <label>2</label>
    </ligand>
</feature>
<evidence type="ECO:0000256" key="6">
    <source>
        <dbReference type="ARBA" id="ARBA00022598"/>
    </source>
</evidence>
<feature type="active site" evidence="14">
    <location>
        <position position="17"/>
    </location>
</feature>
<evidence type="ECO:0000259" key="17">
    <source>
        <dbReference type="PROSITE" id="PS50975"/>
    </source>
</evidence>
<protein>
    <recommendedName>
        <fullName evidence="4 13">D-alanine--D-alanine ligase</fullName>
        <ecNumber evidence="4 13">6.3.2.4</ecNumber>
    </recommendedName>
    <alternativeName>
        <fullName evidence="13">D-Ala-D-Ala ligase</fullName>
    </alternativeName>
    <alternativeName>
        <fullName evidence="13">D-alanylalanine synthetase</fullName>
    </alternativeName>
</protein>
<feature type="binding site" evidence="15">
    <location>
        <position position="291"/>
    </location>
    <ligand>
        <name>Mg(2+)</name>
        <dbReference type="ChEBI" id="CHEBI:18420"/>
        <label>2</label>
    </ligand>
</feature>
<dbReference type="PROSITE" id="PS50975">
    <property type="entry name" value="ATP_GRASP"/>
    <property type="match status" value="1"/>
</dbReference>
<evidence type="ECO:0000256" key="7">
    <source>
        <dbReference type="ARBA" id="ARBA00022741"/>
    </source>
</evidence>
<evidence type="ECO:0000256" key="16">
    <source>
        <dbReference type="PROSITE-ProRule" id="PRU00409"/>
    </source>
</evidence>
<dbReference type="GO" id="GO:0071555">
    <property type="term" value="P:cell wall organization"/>
    <property type="evidence" value="ECO:0007669"/>
    <property type="project" value="UniProtKB-KW"/>
</dbReference>
<dbReference type="GO" id="GO:0008716">
    <property type="term" value="F:D-alanine-D-alanine ligase activity"/>
    <property type="evidence" value="ECO:0007669"/>
    <property type="project" value="UniProtKB-UniRule"/>
</dbReference>
<evidence type="ECO:0000256" key="5">
    <source>
        <dbReference type="ARBA" id="ARBA00022490"/>
    </source>
</evidence>
<evidence type="ECO:0000256" key="4">
    <source>
        <dbReference type="ARBA" id="ARBA00012216"/>
    </source>
</evidence>
<keyword evidence="10 13" id="KW-0573">Peptidoglycan synthesis</keyword>
<evidence type="ECO:0000256" key="14">
    <source>
        <dbReference type="PIRSR" id="PIRSR039102-1"/>
    </source>
</evidence>
<dbReference type="GO" id="GO:0005737">
    <property type="term" value="C:cytoplasm"/>
    <property type="evidence" value="ECO:0007669"/>
    <property type="project" value="UniProtKB-SubCell"/>
</dbReference>
<name>A0A0E9N7A3_9BACT</name>
<dbReference type="PIRSF" id="PIRSF039102">
    <property type="entry name" value="Ddl/VanB"/>
    <property type="match status" value="1"/>
</dbReference>
<dbReference type="Gene3D" id="3.30.470.20">
    <property type="entry name" value="ATP-grasp fold, B domain"/>
    <property type="match status" value="1"/>
</dbReference>
<evidence type="ECO:0000256" key="1">
    <source>
        <dbReference type="ARBA" id="ARBA00001936"/>
    </source>
</evidence>
<dbReference type="Proteomes" id="UP000033121">
    <property type="component" value="Unassembled WGS sequence"/>
</dbReference>
<keyword evidence="15" id="KW-0460">Magnesium</keyword>
<evidence type="ECO:0000313" key="18">
    <source>
        <dbReference type="EMBL" id="GAO45709.1"/>
    </source>
</evidence>
<dbReference type="InterPro" id="IPR013815">
    <property type="entry name" value="ATP_grasp_subdomain_1"/>
</dbReference>
<dbReference type="EC" id="6.3.2.4" evidence="4 13"/>
<dbReference type="Pfam" id="PF01820">
    <property type="entry name" value="Dala_Dala_lig_N"/>
    <property type="match status" value="1"/>
</dbReference>
<dbReference type="PANTHER" id="PTHR23132:SF23">
    <property type="entry name" value="D-ALANINE--D-ALANINE LIGASE B"/>
    <property type="match status" value="1"/>
</dbReference>
<feature type="active site" evidence="14">
    <location>
        <position position="302"/>
    </location>
</feature>
<keyword evidence="9 13" id="KW-0133">Cell shape</keyword>
<accession>A0A0E9N7A3</accession>
<dbReference type="RefSeq" id="WP_046371733.1">
    <property type="nucleotide sequence ID" value="NZ_BBWV01000008.1"/>
</dbReference>
<dbReference type="EMBL" id="BBWV01000008">
    <property type="protein sequence ID" value="GAO45709.1"/>
    <property type="molecule type" value="Genomic_DNA"/>
</dbReference>
<evidence type="ECO:0000313" key="19">
    <source>
        <dbReference type="Proteomes" id="UP000033121"/>
    </source>
</evidence>
<feature type="binding site" evidence="15">
    <location>
        <position position="291"/>
    </location>
    <ligand>
        <name>Mg(2+)</name>
        <dbReference type="ChEBI" id="CHEBI:18420"/>
        <label>1</label>
    </ligand>
</feature>
<dbReference type="AlphaFoldDB" id="A0A0E9N7A3"/>
<proteinExistence type="inferred from homology"/>
<comment type="function">
    <text evidence="13">Cell wall formation.</text>
</comment>
<keyword evidence="11 13" id="KW-0961">Cell wall biogenesis/degradation</keyword>
<dbReference type="PANTHER" id="PTHR23132">
    <property type="entry name" value="D-ALANINE--D-ALANINE LIGASE"/>
    <property type="match status" value="1"/>
</dbReference>
<dbReference type="InterPro" id="IPR011127">
    <property type="entry name" value="Dala_Dala_lig_N"/>
</dbReference>
<dbReference type="NCBIfam" id="NF002378">
    <property type="entry name" value="PRK01372.1"/>
    <property type="match status" value="1"/>
</dbReference>
<evidence type="ECO:0000256" key="13">
    <source>
        <dbReference type="HAMAP-Rule" id="MF_00047"/>
    </source>
</evidence>
<keyword evidence="15" id="KW-0479">Metal-binding</keyword>
<keyword evidence="19" id="KW-1185">Reference proteome</keyword>
<feature type="active site" evidence="14">
    <location>
        <position position="167"/>
    </location>
</feature>
<dbReference type="UniPathway" id="UPA00219"/>
<dbReference type="InterPro" id="IPR011095">
    <property type="entry name" value="Dala_Dala_lig_C"/>
</dbReference>
<dbReference type="InterPro" id="IPR005905">
    <property type="entry name" value="D_ala_D_ala"/>
</dbReference>
<dbReference type="SUPFAM" id="SSF52440">
    <property type="entry name" value="PreATP-grasp domain"/>
    <property type="match status" value="1"/>
</dbReference>
<keyword evidence="8 16" id="KW-0067">ATP-binding</keyword>
<gene>
    <name evidence="13 18" type="primary">ddl</name>
    <name evidence="18" type="ORF">FPE01S_08_00290</name>
</gene>
<evidence type="ECO:0000256" key="12">
    <source>
        <dbReference type="ARBA" id="ARBA00047614"/>
    </source>
</evidence>
<dbReference type="GO" id="GO:0046872">
    <property type="term" value="F:metal ion binding"/>
    <property type="evidence" value="ECO:0007669"/>
    <property type="project" value="UniProtKB-KW"/>
</dbReference>
<dbReference type="InterPro" id="IPR000291">
    <property type="entry name" value="D-Ala_lig_Van_CS"/>
</dbReference>
<dbReference type="Gene3D" id="3.40.50.20">
    <property type="match status" value="1"/>
</dbReference>
<keyword evidence="6 13" id="KW-0436">Ligase</keyword>
<dbReference type="GO" id="GO:0005524">
    <property type="term" value="F:ATP binding"/>
    <property type="evidence" value="ECO:0007669"/>
    <property type="project" value="UniProtKB-UniRule"/>
</dbReference>
<dbReference type="NCBIfam" id="NF002527">
    <property type="entry name" value="PRK01966.1-3"/>
    <property type="match status" value="1"/>
</dbReference>
<feature type="domain" description="ATP-grasp" evidence="17">
    <location>
        <begin position="123"/>
        <end position="324"/>
    </location>
</feature>
<comment type="cofactor">
    <cofactor evidence="15">
        <name>Mg(2+)</name>
        <dbReference type="ChEBI" id="CHEBI:18420"/>
    </cofactor>
    <cofactor evidence="15">
        <name>Mn(2+)</name>
        <dbReference type="ChEBI" id="CHEBI:29035"/>
    </cofactor>
    <text evidence="15">Binds 2 magnesium or manganese ions per subunit.</text>
</comment>
<comment type="pathway">
    <text evidence="13">Cell wall biogenesis; peptidoglycan biosynthesis.</text>
</comment>
<evidence type="ECO:0000256" key="15">
    <source>
        <dbReference type="PIRSR" id="PIRSR039102-3"/>
    </source>
</evidence>
<keyword evidence="5 13" id="KW-0963">Cytoplasm</keyword>
<dbReference type="GO" id="GO:0009252">
    <property type="term" value="P:peptidoglycan biosynthetic process"/>
    <property type="evidence" value="ECO:0007669"/>
    <property type="project" value="UniProtKB-UniRule"/>
</dbReference>
<evidence type="ECO:0000256" key="10">
    <source>
        <dbReference type="ARBA" id="ARBA00022984"/>
    </source>
</evidence>
<comment type="cofactor">
    <cofactor evidence="1">
        <name>Mn(2+)</name>
        <dbReference type="ChEBI" id="CHEBI:29035"/>
    </cofactor>
</comment>
<dbReference type="Gene3D" id="3.30.1490.20">
    <property type="entry name" value="ATP-grasp fold, A domain"/>
    <property type="match status" value="1"/>
</dbReference>
<dbReference type="STRING" id="1220578.FPE01S_08_00290"/>
<evidence type="ECO:0000256" key="9">
    <source>
        <dbReference type="ARBA" id="ARBA00022960"/>
    </source>
</evidence>
<keyword evidence="15" id="KW-0464">Manganese</keyword>